<accession>A0ABU2WFX5</accession>
<keyword evidence="4 8" id="KW-1133">Transmembrane helix</keyword>
<evidence type="ECO:0000313" key="11">
    <source>
        <dbReference type="Proteomes" id="UP001254608"/>
    </source>
</evidence>
<keyword evidence="2" id="KW-0808">Transferase</keyword>
<comment type="caution">
    <text evidence="10">The sequence shown here is derived from an EMBL/GenBank/DDBJ whole genome shotgun (WGS) entry which is preliminary data.</text>
</comment>
<comment type="subcellular location">
    <subcellularLocation>
        <location evidence="1">Membrane</location>
    </subcellularLocation>
</comment>
<dbReference type="RefSeq" id="WP_311364170.1">
    <property type="nucleotide sequence ID" value="NZ_JAVRIC010000005.1"/>
</dbReference>
<protein>
    <submittedName>
        <fullName evidence="10">Lysophospholipid acyltransferase family protein</fullName>
    </submittedName>
</protein>
<dbReference type="SUPFAM" id="SSF69593">
    <property type="entry name" value="Glycerol-3-phosphate (1)-acyltransferase"/>
    <property type="match status" value="1"/>
</dbReference>
<keyword evidence="7 10" id="KW-0012">Acyltransferase</keyword>
<feature type="transmembrane region" description="Helical" evidence="8">
    <location>
        <begin position="12"/>
        <end position="32"/>
    </location>
</feature>
<reference evidence="10 11" key="1">
    <citation type="submission" date="2023-09" db="EMBL/GenBank/DDBJ databases">
        <authorList>
            <person name="Rey-Velasco X."/>
        </authorList>
    </citation>
    <scope>NUCLEOTIDE SEQUENCE [LARGE SCALE GENOMIC DNA]</scope>
    <source>
        <strain evidence="10 11">W345</strain>
    </source>
</reference>
<dbReference type="Pfam" id="PF01553">
    <property type="entry name" value="Acyltransferase"/>
    <property type="match status" value="1"/>
</dbReference>
<sequence length="260" mass="28592">MPHNPLLSTVRALRLVLHLTIGLLLALAVLLLRNRVPRDRLSRWWLSVLLDVFNIEVDVRGTPSEQAPILVANHISWLDIPVIAAQQQTRFVAKSDIRDWPIVGWLTTAAGSFYIRRGGNVTAALQSRIEPYLNDGGRLLFFPEGTTTDGREVGRFHARLFGLATETGKSIQPVALRYGKGANGTAVAPYVGNDALFWHILRLLREPVLRVEIAYCSPISIGKHDRKTLASLSQAQIQAVVEADSTIEATPVAARLSALA</sequence>
<dbReference type="SMART" id="SM00563">
    <property type="entry name" value="PlsC"/>
    <property type="match status" value="1"/>
</dbReference>
<organism evidence="10 11">
    <name type="scientific">Banduia mediterranea</name>
    <dbReference type="NCBI Taxonomy" id="3075609"/>
    <lineage>
        <taxon>Bacteria</taxon>
        <taxon>Pseudomonadati</taxon>
        <taxon>Pseudomonadota</taxon>
        <taxon>Gammaproteobacteria</taxon>
        <taxon>Nevskiales</taxon>
        <taxon>Algiphilaceae</taxon>
        <taxon>Banduia</taxon>
    </lineage>
</organism>
<evidence type="ECO:0000313" key="10">
    <source>
        <dbReference type="EMBL" id="MDT0496778.1"/>
    </source>
</evidence>
<dbReference type="GO" id="GO:0016746">
    <property type="term" value="F:acyltransferase activity"/>
    <property type="evidence" value="ECO:0007669"/>
    <property type="project" value="UniProtKB-KW"/>
</dbReference>
<keyword evidence="3 8" id="KW-0812">Transmembrane</keyword>
<dbReference type="PANTHER" id="PTHR23063:SF52">
    <property type="entry name" value="LYSOPHOSPHATIDYLCHOLINE ACYLTRANSFERASE"/>
    <property type="match status" value="1"/>
</dbReference>
<proteinExistence type="predicted"/>
<keyword evidence="5" id="KW-0443">Lipid metabolism</keyword>
<keyword evidence="11" id="KW-1185">Reference proteome</keyword>
<evidence type="ECO:0000256" key="4">
    <source>
        <dbReference type="ARBA" id="ARBA00022989"/>
    </source>
</evidence>
<evidence type="ECO:0000256" key="2">
    <source>
        <dbReference type="ARBA" id="ARBA00022679"/>
    </source>
</evidence>
<dbReference type="EMBL" id="JAVRIC010000005">
    <property type="protein sequence ID" value="MDT0496778.1"/>
    <property type="molecule type" value="Genomic_DNA"/>
</dbReference>
<keyword evidence="6 8" id="KW-0472">Membrane</keyword>
<dbReference type="PANTHER" id="PTHR23063">
    <property type="entry name" value="PHOSPHOLIPID ACYLTRANSFERASE"/>
    <property type="match status" value="1"/>
</dbReference>
<dbReference type="InterPro" id="IPR002123">
    <property type="entry name" value="Plipid/glycerol_acylTrfase"/>
</dbReference>
<gene>
    <name evidence="10" type="ORF">RM530_05295</name>
</gene>
<evidence type="ECO:0000256" key="6">
    <source>
        <dbReference type="ARBA" id="ARBA00023136"/>
    </source>
</evidence>
<feature type="domain" description="Phospholipid/glycerol acyltransferase" evidence="9">
    <location>
        <begin position="68"/>
        <end position="179"/>
    </location>
</feature>
<dbReference type="CDD" id="cd07989">
    <property type="entry name" value="LPLAT_AGPAT-like"/>
    <property type="match status" value="1"/>
</dbReference>
<evidence type="ECO:0000256" key="7">
    <source>
        <dbReference type="ARBA" id="ARBA00023315"/>
    </source>
</evidence>
<name>A0ABU2WFX5_9GAMM</name>
<dbReference type="Proteomes" id="UP001254608">
    <property type="component" value="Unassembled WGS sequence"/>
</dbReference>
<evidence type="ECO:0000256" key="3">
    <source>
        <dbReference type="ARBA" id="ARBA00022692"/>
    </source>
</evidence>
<evidence type="ECO:0000256" key="5">
    <source>
        <dbReference type="ARBA" id="ARBA00023098"/>
    </source>
</evidence>
<evidence type="ECO:0000259" key="9">
    <source>
        <dbReference type="SMART" id="SM00563"/>
    </source>
</evidence>
<evidence type="ECO:0000256" key="8">
    <source>
        <dbReference type="SAM" id="Phobius"/>
    </source>
</evidence>
<evidence type="ECO:0000256" key="1">
    <source>
        <dbReference type="ARBA" id="ARBA00004370"/>
    </source>
</evidence>